<keyword evidence="3" id="KW-1185">Reference proteome</keyword>
<protein>
    <submittedName>
        <fullName evidence="2">Glycosyltransferase involved in cell wall bisynthesis</fullName>
    </submittedName>
</protein>
<dbReference type="PANTHER" id="PTHR46401:SF2">
    <property type="entry name" value="GLYCOSYLTRANSFERASE WBBK-RELATED"/>
    <property type="match status" value="1"/>
</dbReference>
<proteinExistence type="predicted"/>
<dbReference type="Proteomes" id="UP000182961">
    <property type="component" value="Unassembled WGS sequence"/>
</dbReference>
<dbReference type="PANTHER" id="PTHR46401">
    <property type="entry name" value="GLYCOSYLTRANSFERASE WBBK-RELATED"/>
    <property type="match status" value="1"/>
</dbReference>
<sequence length="381" mass="44574">MRILYFYPENPLSYTQGNNARALSLLQYFKNRKIYLDFVGEASKEFEEDAINELKRENLIKNGYLLKKEKKSSNIIKYYLNYSFPKKFNSKLKDFDRTKFGYKEQFSKIVRDNDYDFIIVSYVYWSPLLDAVTKGCNTKWIIDTHDFLTSQFQDHKKFALDRYFKKEISVMKKFDEVWVISNEEKYLFSQFITKQVSLITHSLPNAIETSSKTEKTIDVLYVASENFHNIKSAKWFFKEVYPLLSSDLKITIVGKVGNHISNFENVEKLIFVKELEDVYSKAKITVCPMLSGTGVKIKVIESLSHGIPVVCTERGVDGLLNKTNNGCLTTNDPLLFSKHINTLLNDNEFYKKNHLEAKRFFENHFDVKKTYKVLDAIFAKN</sequence>
<dbReference type="Pfam" id="PF13692">
    <property type="entry name" value="Glyco_trans_1_4"/>
    <property type="match status" value="1"/>
</dbReference>
<reference evidence="3" key="1">
    <citation type="submission" date="2016-10" db="EMBL/GenBank/DDBJ databases">
        <authorList>
            <person name="Varghese N."/>
            <person name="Submissions S."/>
        </authorList>
    </citation>
    <scope>NUCLEOTIDE SEQUENCE [LARGE SCALE GENOMIC DNA]</scope>
    <source>
        <strain evidence="3">DSM 4002</strain>
    </source>
</reference>
<dbReference type="SUPFAM" id="SSF53756">
    <property type="entry name" value="UDP-Glycosyltransferase/glycogen phosphorylase"/>
    <property type="match status" value="1"/>
</dbReference>
<organism evidence="2 3">
    <name type="scientific">Flavobacterium succinicans</name>
    <dbReference type="NCBI Taxonomy" id="29536"/>
    <lineage>
        <taxon>Bacteria</taxon>
        <taxon>Pseudomonadati</taxon>
        <taxon>Bacteroidota</taxon>
        <taxon>Flavobacteriia</taxon>
        <taxon>Flavobacteriales</taxon>
        <taxon>Flavobacteriaceae</taxon>
        <taxon>Flavobacterium</taxon>
    </lineage>
</organism>
<accession>A0A1I4UGH7</accession>
<dbReference type="GO" id="GO:0016757">
    <property type="term" value="F:glycosyltransferase activity"/>
    <property type="evidence" value="ECO:0007669"/>
    <property type="project" value="TreeGrafter"/>
</dbReference>
<dbReference type="EMBL" id="FOUT01000003">
    <property type="protein sequence ID" value="SFM87823.1"/>
    <property type="molecule type" value="Genomic_DNA"/>
</dbReference>
<dbReference type="AlphaFoldDB" id="A0A1I4UGH7"/>
<evidence type="ECO:0000313" key="3">
    <source>
        <dbReference type="Proteomes" id="UP000182961"/>
    </source>
</evidence>
<dbReference type="Gene3D" id="3.40.50.2000">
    <property type="entry name" value="Glycogen Phosphorylase B"/>
    <property type="match status" value="2"/>
</dbReference>
<dbReference type="GO" id="GO:0009103">
    <property type="term" value="P:lipopolysaccharide biosynthetic process"/>
    <property type="evidence" value="ECO:0007669"/>
    <property type="project" value="TreeGrafter"/>
</dbReference>
<dbReference type="RefSeq" id="WP_024981024.1">
    <property type="nucleotide sequence ID" value="NZ_CBCRUM010000002.1"/>
</dbReference>
<dbReference type="eggNOG" id="COG0438">
    <property type="taxonomic scope" value="Bacteria"/>
</dbReference>
<evidence type="ECO:0000256" key="1">
    <source>
        <dbReference type="ARBA" id="ARBA00022679"/>
    </source>
</evidence>
<gene>
    <name evidence="2" type="ORF">SAMN05444143_103150</name>
</gene>
<evidence type="ECO:0000313" key="2">
    <source>
        <dbReference type="EMBL" id="SFM87823.1"/>
    </source>
</evidence>
<keyword evidence="1 2" id="KW-0808">Transferase</keyword>
<name>A0A1I4UGH7_9FLAO</name>